<feature type="region of interest" description="Disordered" evidence="1">
    <location>
        <begin position="1"/>
        <end position="34"/>
    </location>
</feature>
<accession>G2ZM67</accession>
<sequence length="34" mass="3769">MKRINRRMGNKLGTIAIQDGNPPHAGTSQAHPDW</sequence>
<evidence type="ECO:0000313" key="2">
    <source>
        <dbReference type="EMBL" id="CCA80180.1"/>
    </source>
</evidence>
<evidence type="ECO:0000256" key="1">
    <source>
        <dbReference type="SAM" id="MobiDB-lite"/>
    </source>
</evidence>
<dbReference type="EMBL" id="FR854064">
    <property type="protein sequence ID" value="CCA80180.1"/>
    <property type="molecule type" value="Genomic_DNA"/>
</dbReference>
<gene>
    <name evidence="2" type="ORF">BDB_80574</name>
</gene>
<organism evidence="2">
    <name type="scientific">blood disease bacterium R229</name>
    <dbReference type="NCBI Taxonomy" id="741978"/>
    <lineage>
        <taxon>Bacteria</taxon>
        <taxon>Pseudomonadati</taxon>
        <taxon>Pseudomonadota</taxon>
        <taxon>Betaproteobacteria</taxon>
        <taxon>Burkholderiales</taxon>
        <taxon>Burkholderiaceae</taxon>
        <taxon>Ralstonia</taxon>
        <taxon>Ralstonia solanacearum species complex</taxon>
    </lineage>
</organism>
<protein>
    <submittedName>
        <fullName evidence="2">Uncharacterized protein</fullName>
    </submittedName>
</protein>
<reference evidence="2" key="1">
    <citation type="journal article" date="2011" name="PLoS ONE">
        <title>Ralstonia syzygii, the Blood Disease Bacterium and some Asian R. solanacearum strains form a single genomic species despite divergent lifestyles.</title>
        <authorList>
            <person name="Remenant B."/>
            <person name="de Cambiaire J.C."/>
            <person name="Cellier G."/>
            <person name="Jacobs J.M."/>
            <person name="Mangenot S."/>
            <person name="Barbe V."/>
            <person name="Lajus A."/>
            <person name="Vallenet D."/>
            <person name="Medigue C."/>
            <person name="Fegan M."/>
            <person name="Allen C."/>
            <person name="Prior P."/>
        </authorList>
    </citation>
    <scope>NUCLEOTIDE SEQUENCE</scope>
    <source>
        <strain evidence="2">R229</strain>
    </source>
</reference>
<proteinExistence type="predicted"/>
<dbReference type="AlphaFoldDB" id="G2ZM67"/>
<reference evidence="2" key="2">
    <citation type="submission" date="2011-04" db="EMBL/GenBank/DDBJ databases">
        <authorList>
            <person name="Genoscope - CEA"/>
        </authorList>
    </citation>
    <scope>NUCLEOTIDE SEQUENCE</scope>
    <source>
        <strain evidence="2">R229</strain>
    </source>
</reference>
<name>G2ZM67_9RALS</name>